<dbReference type="Pfam" id="PF03965">
    <property type="entry name" value="Penicillinase_R"/>
    <property type="match status" value="1"/>
</dbReference>
<dbReference type="OrthoDB" id="1849040at2"/>
<evidence type="ECO:0000256" key="3">
    <source>
        <dbReference type="ARBA" id="ARBA00023125"/>
    </source>
</evidence>
<dbReference type="Proteomes" id="UP000198604">
    <property type="component" value="Unassembled WGS sequence"/>
</dbReference>
<evidence type="ECO:0000256" key="1">
    <source>
        <dbReference type="ARBA" id="ARBA00011046"/>
    </source>
</evidence>
<dbReference type="SUPFAM" id="SSF46785">
    <property type="entry name" value="Winged helix' DNA-binding domain"/>
    <property type="match status" value="1"/>
</dbReference>
<dbReference type="GO" id="GO:0003677">
    <property type="term" value="F:DNA binding"/>
    <property type="evidence" value="ECO:0007669"/>
    <property type="project" value="UniProtKB-KW"/>
</dbReference>
<sequence>MEQAISAAEWQVMRVLWAHPGSTSLFIIQALEDGFDWQPATIKTLLGRLRKKNYLSMEKVDTRYHYWPLVGEGEHLNLQVQTILENSCSTKNVDLVRHLLQVGSYSKADLEDIQKEIRVQIATAADRLVCHCLPGQCTCGHHH</sequence>
<dbReference type="STRING" id="1608583.BN1356_00354"/>
<dbReference type="InterPro" id="IPR036390">
    <property type="entry name" value="WH_DNA-bd_sf"/>
</dbReference>
<keyword evidence="2" id="KW-0805">Transcription regulation</keyword>
<comment type="similarity">
    <text evidence="1">Belongs to the BlaI transcriptional regulatory family.</text>
</comment>
<dbReference type="GO" id="GO:0045892">
    <property type="term" value="P:negative regulation of DNA-templated transcription"/>
    <property type="evidence" value="ECO:0007669"/>
    <property type="project" value="InterPro"/>
</dbReference>
<dbReference type="EMBL" id="CTEN01000001">
    <property type="protein sequence ID" value="CQR23982.1"/>
    <property type="molecule type" value="Genomic_DNA"/>
</dbReference>
<evidence type="ECO:0000313" key="5">
    <source>
        <dbReference type="EMBL" id="CQR23982.1"/>
    </source>
</evidence>
<dbReference type="AlphaFoldDB" id="A0A0E4H3M6"/>
<evidence type="ECO:0000256" key="2">
    <source>
        <dbReference type="ARBA" id="ARBA00023015"/>
    </source>
</evidence>
<dbReference type="InterPro" id="IPR036388">
    <property type="entry name" value="WH-like_DNA-bd_sf"/>
</dbReference>
<proteinExistence type="inferred from homology"/>
<dbReference type="InterPro" id="IPR005650">
    <property type="entry name" value="BlaI_family"/>
</dbReference>
<dbReference type="RefSeq" id="WP_093650036.1">
    <property type="nucleotide sequence ID" value="NZ_CTEN01000001.1"/>
</dbReference>
<dbReference type="Gene3D" id="1.10.10.10">
    <property type="entry name" value="Winged helix-like DNA-binding domain superfamily/Winged helix DNA-binding domain"/>
    <property type="match status" value="1"/>
</dbReference>
<evidence type="ECO:0000313" key="6">
    <source>
        <dbReference type="Proteomes" id="UP000198604"/>
    </source>
</evidence>
<name>A0A0E4H3M6_9STRE</name>
<dbReference type="PIRSF" id="PIRSF019455">
    <property type="entry name" value="CopR_AtkY"/>
    <property type="match status" value="1"/>
</dbReference>
<evidence type="ECO:0000256" key="4">
    <source>
        <dbReference type="ARBA" id="ARBA00023163"/>
    </source>
</evidence>
<keyword evidence="4" id="KW-0804">Transcription</keyword>
<keyword evidence="3" id="KW-0238">DNA-binding</keyword>
<accession>A0A0E4H3M6</accession>
<keyword evidence="6" id="KW-1185">Reference proteome</keyword>
<reference evidence="6" key="1">
    <citation type="submission" date="2015-03" db="EMBL/GenBank/DDBJ databases">
        <authorList>
            <person name="Urmite Genomes"/>
        </authorList>
    </citation>
    <scope>NUCLEOTIDE SEQUENCE [LARGE SCALE GENOMIC DNA]</scope>
    <source>
        <strain evidence="6">FF10</strain>
    </source>
</reference>
<gene>
    <name evidence="5" type="ORF">BN1356_00354</name>
</gene>
<organism evidence="5 6">
    <name type="scientific">Streptococcus varani</name>
    <dbReference type="NCBI Taxonomy" id="1608583"/>
    <lineage>
        <taxon>Bacteria</taxon>
        <taxon>Bacillati</taxon>
        <taxon>Bacillota</taxon>
        <taxon>Bacilli</taxon>
        <taxon>Lactobacillales</taxon>
        <taxon>Streptococcaceae</taxon>
        <taxon>Streptococcus</taxon>
    </lineage>
</organism>
<protein>
    <submittedName>
        <fullName evidence="5">Transcriptional regulator</fullName>
    </submittedName>
</protein>